<keyword evidence="2" id="KW-1185">Reference proteome</keyword>
<reference evidence="1 2" key="1">
    <citation type="journal article" date="2015" name="Sci. Rep.">
        <title>Genome of the facultative scuticociliatosis pathogen Pseudocohnilembus persalinus provides insight into its virulence through horizontal gene transfer.</title>
        <authorList>
            <person name="Xiong J."/>
            <person name="Wang G."/>
            <person name="Cheng J."/>
            <person name="Tian M."/>
            <person name="Pan X."/>
            <person name="Warren A."/>
            <person name="Jiang C."/>
            <person name="Yuan D."/>
            <person name="Miao W."/>
        </authorList>
    </citation>
    <scope>NUCLEOTIDE SEQUENCE [LARGE SCALE GENOMIC DNA]</scope>
    <source>
        <strain evidence="1">36N120E</strain>
    </source>
</reference>
<evidence type="ECO:0000313" key="1">
    <source>
        <dbReference type="EMBL" id="KRX00949.1"/>
    </source>
</evidence>
<dbReference type="EMBL" id="LDAU01000180">
    <property type="protein sequence ID" value="KRX00949.1"/>
    <property type="molecule type" value="Genomic_DNA"/>
</dbReference>
<sequence>MIQEFKEKIANIKEGDSVTLYNNKDNDVLLFAYQPRKDDKYLNDKENTTIQNQEKEEDGIFYQDKYTKKKIYYPKIEKEQIKACIRCGDELLLQKVKCPSCAFQMNIEVSVFKCKNESCNLVLNYQEIN</sequence>
<dbReference type="Proteomes" id="UP000054937">
    <property type="component" value="Unassembled WGS sequence"/>
</dbReference>
<accession>A0A0V0QFM3</accession>
<proteinExistence type="predicted"/>
<protein>
    <submittedName>
        <fullName evidence="1">Uncharacterized protein</fullName>
    </submittedName>
</protein>
<evidence type="ECO:0000313" key="2">
    <source>
        <dbReference type="Proteomes" id="UP000054937"/>
    </source>
</evidence>
<dbReference type="AlphaFoldDB" id="A0A0V0QFM3"/>
<organism evidence="1 2">
    <name type="scientific">Pseudocohnilembus persalinus</name>
    <name type="common">Ciliate</name>
    <dbReference type="NCBI Taxonomy" id="266149"/>
    <lineage>
        <taxon>Eukaryota</taxon>
        <taxon>Sar</taxon>
        <taxon>Alveolata</taxon>
        <taxon>Ciliophora</taxon>
        <taxon>Intramacronucleata</taxon>
        <taxon>Oligohymenophorea</taxon>
        <taxon>Scuticociliatia</taxon>
        <taxon>Philasterida</taxon>
        <taxon>Pseudocohnilembidae</taxon>
        <taxon>Pseudocohnilembus</taxon>
    </lineage>
</organism>
<dbReference type="InParanoid" id="A0A0V0QFM3"/>
<name>A0A0V0QFM3_PSEPJ</name>
<comment type="caution">
    <text evidence="1">The sequence shown here is derived from an EMBL/GenBank/DDBJ whole genome shotgun (WGS) entry which is preliminary data.</text>
</comment>
<gene>
    <name evidence="1" type="ORF">PPERSA_09555</name>
</gene>